<dbReference type="EMBL" id="MU070661">
    <property type="protein sequence ID" value="KAF5826908.1"/>
    <property type="molecule type" value="Genomic_DNA"/>
</dbReference>
<feature type="compositionally biased region" description="Basic and acidic residues" evidence="8">
    <location>
        <begin position="344"/>
        <end position="357"/>
    </location>
</feature>
<keyword evidence="7" id="KW-0539">Nucleus</keyword>
<comment type="subcellular location">
    <subcellularLocation>
        <location evidence="1">Nucleus</location>
    </subcellularLocation>
</comment>
<evidence type="ECO:0000256" key="1">
    <source>
        <dbReference type="ARBA" id="ARBA00004123"/>
    </source>
</evidence>
<feature type="region of interest" description="Disordered" evidence="8">
    <location>
        <begin position="335"/>
        <end position="357"/>
    </location>
</feature>
<dbReference type="PANTHER" id="PTHR12707:SF0">
    <property type="entry name" value="PININ"/>
    <property type="match status" value="1"/>
</dbReference>
<feature type="region of interest" description="Disordered" evidence="8">
    <location>
        <begin position="24"/>
        <end position="244"/>
    </location>
</feature>
<evidence type="ECO:0000256" key="6">
    <source>
        <dbReference type="ARBA" id="ARBA00023187"/>
    </source>
</evidence>
<feature type="compositionally biased region" description="Basic and acidic residues" evidence="8">
    <location>
        <begin position="62"/>
        <end position="71"/>
    </location>
</feature>
<keyword evidence="5" id="KW-0804">Transcription</keyword>
<evidence type="ECO:0000256" key="8">
    <source>
        <dbReference type="SAM" id="MobiDB-lite"/>
    </source>
</evidence>
<evidence type="ECO:0000313" key="11">
    <source>
        <dbReference type="Proteomes" id="UP000815325"/>
    </source>
</evidence>
<keyword evidence="11" id="KW-1185">Reference proteome</keyword>
<name>A0ABQ7FX29_DUNSA</name>
<feature type="domain" description="Pinin/SDK/MemA protein" evidence="9">
    <location>
        <begin position="243"/>
        <end position="341"/>
    </location>
</feature>
<proteinExistence type="inferred from homology"/>
<feature type="compositionally biased region" description="Pro residues" evidence="8">
    <location>
        <begin position="136"/>
        <end position="146"/>
    </location>
</feature>
<sequence length="357" mass="38656">MDLAAIEQELEELRREKYETKLRLDAQRGPLGPPPGAFLKDRAAGNDLPAPRGRIPAPPFPPERRDRDIAPRDGYASYGGRDVNRGGAMGRMVGPGPRSRTDSSGPAAGWMGMREPAGPPGGMIMGGRRGPRDAPLAPPLPPPPPMGSDAIMGPPPPRRDRGMRFNNGGLPIRGSRDDVPMEVPPAPRKRLVSSVVVKDDCASAEPESPGSARGTKRGASEGAGEEGGEGGANGEGGAAGGARKRNRRMFGALLGTLAKFSEEDAKFRASDVATRRMEAQRKAEERERQRSEELRRREIEARQERREEELSRLSEISLATDTKLLELMFMKRIARKQALSKPTKSKDDVPKSIDKAP</sequence>
<feature type="region of interest" description="Disordered" evidence="8">
    <location>
        <begin position="264"/>
        <end position="312"/>
    </location>
</feature>
<dbReference type="Proteomes" id="UP000815325">
    <property type="component" value="Unassembled WGS sequence"/>
</dbReference>
<protein>
    <recommendedName>
        <fullName evidence="9">Pinin/SDK/MemA protein domain-containing protein</fullName>
    </recommendedName>
</protein>
<evidence type="ECO:0000259" key="9">
    <source>
        <dbReference type="Pfam" id="PF04696"/>
    </source>
</evidence>
<keyword evidence="3" id="KW-0507">mRNA processing</keyword>
<reference evidence="10" key="1">
    <citation type="submission" date="2017-08" db="EMBL/GenBank/DDBJ databases">
        <authorList>
            <person name="Polle J.E."/>
            <person name="Barry K."/>
            <person name="Cushman J."/>
            <person name="Schmutz J."/>
            <person name="Tran D."/>
            <person name="Hathwaick L.T."/>
            <person name="Yim W.C."/>
            <person name="Jenkins J."/>
            <person name="Mckie-Krisberg Z.M."/>
            <person name="Prochnik S."/>
            <person name="Lindquist E."/>
            <person name="Dockter R.B."/>
            <person name="Adam C."/>
            <person name="Molina H."/>
            <person name="Bunkerborg J."/>
            <person name="Jin E."/>
            <person name="Buchheim M."/>
            <person name="Magnuson J."/>
        </authorList>
    </citation>
    <scope>NUCLEOTIDE SEQUENCE</scope>
    <source>
        <strain evidence="10">CCAP 19/18</strain>
    </source>
</reference>
<dbReference type="PANTHER" id="PTHR12707">
    <property type="entry name" value="PINN"/>
    <property type="match status" value="1"/>
</dbReference>
<comment type="similarity">
    <text evidence="2">Belongs to the pinin family.</text>
</comment>
<feature type="compositionally biased region" description="Gly residues" evidence="8">
    <location>
        <begin position="229"/>
        <end position="240"/>
    </location>
</feature>
<evidence type="ECO:0000256" key="5">
    <source>
        <dbReference type="ARBA" id="ARBA00023163"/>
    </source>
</evidence>
<evidence type="ECO:0000256" key="4">
    <source>
        <dbReference type="ARBA" id="ARBA00023015"/>
    </source>
</evidence>
<keyword evidence="4" id="KW-0805">Transcription regulation</keyword>
<keyword evidence="6" id="KW-0508">mRNA splicing</keyword>
<dbReference type="InterPro" id="IPR006786">
    <property type="entry name" value="Pinin_SDK_MemA"/>
</dbReference>
<evidence type="ECO:0000256" key="7">
    <source>
        <dbReference type="ARBA" id="ARBA00023242"/>
    </source>
</evidence>
<accession>A0ABQ7FX29</accession>
<evidence type="ECO:0000256" key="3">
    <source>
        <dbReference type="ARBA" id="ARBA00022664"/>
    </source>
</evidence>
<gene>
    <name evidence="10" type="ORF">DUNSADRAFT_1768</name>
</gene>
<evidence type="ECO:0000256" key="2">
    <source>
        <dbReference type="ARBA" id="ARBA00010386"/>
    </source>
</evidence>
<organism evidence="10 11">
    <name type="scientific">Dunaliella salina</name>
    <name type="common">Green alga</name>
    <name type="synonym">Protococcus salinus</name>
    <dbReference type="NCBI Taxonomy" id="3046"/>
    <lineage>
        <taxon>Eukaryota</taxon>
        <taxon>Viridiplantae</taxon>
        <taxon>Chlorophyta</taxon>
        <taxon>core chlorophytes</taxon>
        <taxon>Chlorophyceae</taxon>
        <taxon>CS clade</taxon>
        <taxon>Chlamydomonadales</taxon>
        <taxon>Dunaliellaceae</taxon>
        <taxon>Dunaliella</taxon>
    </lineage>
</organism>
<evidence type="ECO:0000313" key="10">
    <source>
        <dbReference type="EMBL" id="KAF5826908.1"/>
    </source>
</evidence>
<dbReference type="InterPro" id="IPR039853">
    <property type="entry name" value="Pinin"/>
</dbReference>
<dbReference type="Pfam" id="PF04696">
    <property type="entry name" value="Pinin_SDK_memA"/>
    <property type="match status" value="1"/>
</dbReference>
<comment type="caution">
    <text evidence="10">The sequence shown here is derived from an EMBL/GenBank/DDBJ whole genome shotgun (WGS) entry which is preliminary data.</text>
</comment>